<dbReference type="Gene3D" id="3.30.300.180">
    <property type="match status" value="1"/>
</dbReference>
<protein>
    <submittedName>
        <fullName evidence="1">Chromosomal replication initiation ATPase DnaA</fullName>
    </submittedName>
</protein>
<organism evidence="1 2">
    <name type="scientific">Candidatus Vampirococcus lugosii</name>
    <dbReference type="NCBI Taxonomy" id="2789015"/>
    <lineage>
        <taxon>Bacteria</taxon>
        <taxon>Candidatus Absconditibacteriota</taxon>
        <taxon>Vampirococcus</taxon>
    </lineage>
</organism>
<dbReference type="EMBL" id="JAEDAM010000050">
    <property type="protein sequence ID" value="MBS8122182.1"/>
    <property type="molecule type" value="Genomic_DNA"/>
</dbReference>
<comment type="caution">
    <text evidence="1">The sequence shown here is derived from an EMBL/GenBank/DDBJ whole genome shotgun (WGS) entry which is preliminary data.</text>
</comment>
<sequence length="128" mass="15230">MLFDMVEEYDKQKMDFLINLREKSIEKLVTVQDSKKIISFLNRAGIIGIDEKKQIVYIGVPNEFVLSQAKKFFKKHFDNVINEIYNNSYKVDFIVYGKFQTGKHKLQKDIKKILNIKKNGIRFSQNYR</sequence>
<evidence type="ECO:0000313" key="2">
    <source>
        <dbReference type="Proteomes" id="UP000680365"/>
    </source>
</evidence>
<dbReference type="RefSeq" id="WP_213349495.1">
    <property type="nucleotide sequence ID" value="NZ_JAEDAM010000050.1"/>
</dbReference>
<gene>
    <name evidence="1" type="ORF">VAMP_152n57</name>
</gene>
<dbReference type="Proteomes" id="UP000680365">
    <property type="component" value="Unassembled WGS sequence"/>
</dbReference>
<name>A0ABS5QLY6_9BACT</name>
<proteinExistence type="predicted"/>
<dbReference type="InterPro" id="IPR038454">
    <property type="entry name" value="DnaA_N_sf"/>
</dbReference>
<accession>A0ABS5QLY6</accession>
<evidence type="ECO:0000313" key="1">
    <source>
        <dbReference type="EMBL" id="MBS8122182.1"/>
    </source>
</evidence>
<reference evidence="1 2" key="1">
    <citation type="journal article" date="2021" name="Nat. Commun.">
        <title>Reductive evolution and unique predatory mode in the CPR bacterium Vampirococcus lugosii.</title>
        <authorList>
            <person name="Moreira D."/>
            <person name="Zivanovic Y."/>
            <person name="Lopez-Archilla A.I."/>
            <person name="Iniesto M."/>
            <person name="Lopez-Garcia P."/>
        </authorList>
    </citation>
    <scope>NUCLEOTIDE SEQUENCE [LARGE SCALE GENOMIC DNA]</scope>
    <source>
        <strain evidence="1">Chiprana</strain>
    </source>
</reference>
<keyword evidence="2" id="KW-1185">Reference proteome</keyword>